<dbReference type="AlphaFoldDB" id="A0A1Q8RZR7"/>
<comment type="caution">
    <text evidence="3">The sequence shown here is derived from an EMBL/GenBank/DDBJ whole genome shotgun (WGS) entry which is preliminary data.</text>
</comment>
<accession>A0A1Q8RZR7</accession>
<dbReference type="InterPro" id="IPR036291">
    <property type="entry name" value="NAD(P)-bd_dom_sf"/>
</dbReference>
<dbReference type="STRING" id="708187.A0A1Q8RZR7"/>
<evidence type="ECO:0000313" key="3">
    <source>
        <dbReference type="EMBL" id="OLN93268.1"/>
    </source>
</evidence>
<gene>
    <name evidence="3" type="ORF">CCHL11_08314</name>
</gene>
<evidence type="ECO:0000256" key="2">
    <source>
        <dbReference type="ARBA" id="ARBA00023002"/>
    </source>
</evidence>
<keyword evidence="1" id="KW-0521">NADP</keyword>
<protein>
    <submittedName>
        <fullName evidence="3">Uncharacterized protein</fullName>
    </submittedName>
</protein>
<organism evidence="3 4">
    <name type="scientific">Colletotrichum chlorophyti</name>
    <dbReference type="NCBI Taxonomy" id="708187"/>
    <lineage>
        <taxon>Eukaryota</taxon>
        <taxon>Fungi</taxon>
        <taxon>Dikarya</taxon>
        <taxon>Ascomycota</taxon>
        <taxon>Pezizomycotina</taxon>
        <taxon>Sordariomycetes</taxon>
        <taxon>Hypocreomycetidae</taxon>
        <taxon>Glomerellales</taxon>
        <taxon>Glomerellaceae</taxon>
        <taxon>Colletotrichum</taxon>
    </lineage>
</organism>
<keyword evidence="4" id="KW-1185">Reference proteome</keyword>
<dbReference type="PANTHER" id="PTHR47706">
    <property type="entry name" value="NMRA-LIKE FAMILY PROTEIN"/>
    <property type="match status" value="1"/>
</dbReference>
<evidence type="ECO:0000313" key="4">
    <source>
        <dbReference type="Proteomes" id="UP000186583"/>
    </source>
</evidence>
<dbReference type="Proteomes" id="UP000186583">
    <property type="component" value="Unassembled WGS sequence"/>
</dbReference>
<dbReference type="PANTHER" id="PTHR47706:SF9">
    <property type="entry name" value="NMRA-LIKE DOMAIN-CONTAINING PROTEIN-RELATED"/>
    <property type="match status" value="1"/>
</dbReference>
<proteinExistence type="predicted"/>
<sequence>MAALIAPGAPIMVVYLPSSNTSSLPAGVRKIEIDVLGEDALVYALQDINIVLYSSMQEVAGLMPNSLIGDEGVSGEYGFIKAMSRTTVKLFVPSDLGLRYGEEGRLIPFIKPKEDLQQAVREAGIPMTVVLIGDFAEYTLSIYAMGIDLKGNRLVYTANAAFEKAMVTSELSTRDYVAAAYLSIFAANPVSDIQNWVISLSELAPTGEEIAAVMKQKHGAEPKVVTRSL</sequence>
<dbReference type="GO" id="GO:0016491">
    <property type="term" value="F:oxidoreductase activity"/>
    <property type="evidence" value="ECO:0007669"/>
    <property type="project" value="UniProtKB-KW"/>
</dbReference>
<dbReference type="SUPFAM" id="SSF51735">
    <property type="entry name" value="NAD(P)-binding Rossmann-fold domains"/>
    <property type="match status" value="1"/>
</dbReference>
<dbReference type="EMBL" id="MPGH01000050">
    <property type="protein sequence ID" value="OLN93268.1"/>
    <property type="molecule type" value="Genomic_DNA"/>
</dbReference>
<name>A0A1Q8RZR7_9PEZI</name>
<dbReference type="OrthoDB" id="5283654at2759"/>
<dbReference type="Gene3D" id="3.40.50.720">
    <property type="entry name" value="NAD(P)-binding Rossmann-like Domain"/>
    <property type="match status" value="1"/>
</dbReference>
<keyword evidence="2" id="KW-0560">Oxidoreductase</keyword>
<evidence type="ECO:0000256" key="1">
    <source>
        <dbReference type="ARBA" id="ARBA00022857"/>
    </source>
</evidence>
<dbReference type="InterPro" id="IPR051609">
    <property type="entry name" value="NmrA/Isoflavone_reductase-like"/>
</dbReference>
<reference evidence="3 4" key="1">
    <citation type="submission" date="2016-11" db="EMBL/GenBank/DDBJ databases">
        <title>Draft Genome Assembly of Colletotrichum chlorophyti a pathogen of herbaceous plants.</title>
        <authorList>
            <person name="Gan P."/>
            <person name="Narusaka M."/>
            <person name="Tsushima A."/>
            <person name="Narusaka Y."/>
            <person name="Takano Y."/>
            <person name="Shirasu K."/>
        </authorList>
    </citation>
    <scope>NUCLEOTIDE SEQUENCE [LARGE SCALE GENOMIC DNA]</scope>
    <source>
        <strain evidence="3 4">NTL11</strain>
    </source>
</reference>